<sequence>MRQQLIIIIATDRPERLKQIQLDVKTVSLYFLSYKLFGVNLILIQHFLDVANMQNKYWQVFLQTRDAQCGRDPLLLNNLYQHEKESHKEASICSFIAKHSLPLSIVPHLVVLAHLA</sequence>
<dbReference type="AlphaFoldDB" id="A0AAD8C1T1"/>
<organism evidence="1 2">
    <name type="scientific">Biomphalaria pfeifferi</name>
    <name type="common">Bloodfluke planorb</name>
    <name type="synonym">Freshwater snail</name>
    <dbReference type="NCBI Taxonomy" id="112525"/>
    <lineage>
        <taxon>Eukaryota</taxon>
        <taxon>Metazoa</taxon>
        <taxon>Spiralia</taxon>
        <taxon>Lophotrochozoa</taxon>
        <taxon>Mollusca</taxon>
        <taxon>Gastropoda</taxon>
        <taxon>Heterobranchia</taxon>
        <taxon>Euthyneura</taxon>
        <taxon>Panpulmonata</taxon>
        <taxon>Hygrophila</taxon>
        <taxon>Lymnaeoidea</taxon>
        <taxon>Planorbidae</taxon>
        <taxon>Biomphalaria</taxon>
    </lineage>
</organism>
<dbReference type="Proteomes" id="UP001233172">
    <property type="component" value="Unassembled WGS sequence"/>
</dbReference>
<dbReference type="EMBL" id="JASAOG010000019">
    <property type="protein sequence ID" value="KAK0063870.1"/>
    <property type="molecule type" value="Genomic_DNA"/>
</dbReference>
<accession>A0AAD8C1T1</accession>
<evidence type="ECO:0000313" key="2">
    <source>
        <dbReference type="Proteomes" id="UP001233172"/>
    </source>
</evidence>
<comment type="caution">
    <text evidence="1">The sequence shown here is derived from an EMBL/GenBank/DDBJ whole genome shotgun (WGS) entry which is preliminary data.</text>
</comment>
<reference evidence="1" key="2">
    <citation type="submission" date="2023-04" db="EMBL/GenBank/DDBJ databases">
        <authorList>
            <person name="Bu L."/>
            <person name="Lu L."/>
            <person name="Laidemitt M.R."/>
            <person name="Zhang S.M."/>
            <person name="Mutuku M."/>
            <person name="Mkoji G."/>
            <person name="Steinauer M."/>
            <person name="Loker E.S."/>
        </authorList>
    </citation>
    <scope>NUCLEOTIDE SEQUENCE</scope>
    <source>
        <strain evidence="1">KasaAsao</strain>
        <tissue evidence="1">Whole Snail</tissue>
    </source>
</reference>
<proteinExistence type="predicted"/>
<protein>
    <submittedName>
        <fullName evidence="1">H(+)/Cl(-) exchange transporter 7</fullName>
    </submittedName>
</protein>
<reference evidence="1" key="1">
    <citation type="journal article" date="2023" name="PLoS Negl. Trop. Dis.">
        <title>A genome sequence for Biomphalaria pfeifferi, the major vector snail for the human-infecting parasite Schistosoma mansoni.</title>
        <authorList>
            <person name="Bu L."/>
            <person name="Lu L."/>
            <person name="Laidemitt M.R."/>
            <person name="Zhang S.M."/>
            <person name="Mutuku M."/>
            <person name="Mkoji G."/>
            <person name="Steinauer M."/>
            <person name="Loker E.S."/>
        </authorList>
    </citation>
    <scope>NUCLEOTIDE SEQUENCE</scope>
    <source>
        <strain evidence="1">KasaAsao</strain>
    </source>
</reference>
<name>A0AAD8C1T1_BIOPF</name>
<keyword evidence="2" id="KW-1185">Reference proteome</keyword>
<evidence type="ECO:0000313" key="1">
    <source>
        <dbReference type="EMBL" id="KAK0063870.1"/>
    </source>
</evidence>
<gene>
    <name evidence="1" type="ORF">Bpfe_006555</name>
</gene>